<dbReference type="OrthoDB" id="10617185at2759"/>
<dbReference type="AlphaFoldDB" id="A0A2C5YBV8"/>
<name>A0A2C5YBV8_9HYPO</name>
<feature type="region of interest" description="Disordered" evidence="1">
    <location>
        <begin position="109"/>
        <end position="147"/>
    </location>
</feature>
<gene>
    <name evidence="3" type="ORF">CDD81_260</name>
</gene>
<comment type="caution">
    <text evidence="3">The sequence shown here is derived from an EMBL/GenBank/DDBJ whole genome shotgun (WGS) entry which is preliminary data.</text>
</comment>
<protein>
    <submittedName>
        <fullName evidence="3">Uncharacterized protein</fullName>
    </submittedName>
</protein>
<keyword evidence="2" id="KW-0732">Signal</keyword>
<reference evidence="3 4" key="1">
    <citation type="submission" date="2017-06" db="EMBL/GenBank/DDBJ databases">
        <title>Ant-infecting Ophiocordyceps genomes reveal a high diversity of potential behavioral manipulation genes and a possible major role for enterotoxins.</title>
        <authorList>
            <person name="De Bekker C."/>
            <person name="Evans H.C."/>
            <person name="Brachmann A."/>
            <person name="Hughes D.P."/>
        </authorList>
    </citation>
    <scope>NUCLEOTIDE SEQUENCE [LARGE SCALE GENOMIC DNA]</scope>
    <source>
        <strain evidence="3 4">Map64</strain>
    </source>
</reference>
<sequence length="203" mass="23008">MAKFSHALLVLISLIIPMSLCLVARPLKSNDLDIKAHHVEPPNTKRWIIGPPRTVRVPQIRPIRFYDANQVKSYADMLKNKLFIKTTPGAMFNAMRLGNHPKSPAYMPLKIGSHSLPHGQHAPSDSDTHKLAKRDAQDVQSQDSQAPEKLAARMVDYRPYPFRSGFFGLSSLKNLFRRAWKPKYKVTYTGFTITSIDLIDKSN</sequence>
<feature type="chain" id="PRO_5013129768" evidence="2">
    <location>
        <begin position="22"/>
        <end position="203"/>
    </location>
</feature>
<proteinExistence type="predicted"/>
<feature type="compositionally biased region" description="Basic and acidic residues" evidence="1">
    <location>
        <begin position="124"/>
        <end position="137"/>
    </location>
</feature>
<accession>A0A2C5YBV8</accession>
<dbReference type="Proteomes" id="UP000226192">
    <property type="component" value="Unassembled WGS sequence"/>
</dbReference>
<keyword evidence="4" id="KW-1185">Reference proteome</keyword>
<evidence type="ECO:0000313" key="3">
    <source>
        <dbReference type="EMBL" id="PHH66197.1"/>
    </source>
</evidence>
<organism evidence="3 4">
    <name type="scientific">Ophiocordyceps australis</name>
    <dbReference type="NCBI Taxonomy" id="1399860"/>
    <lineage>
        <taxon>Eukaryota</taxon>
        <taxon>Fungi</taxon>
        <taxon>Dikarya</taxon>
        <taxon>Ascomycota</taxon>
        <taxon>Pezizomycotina</taxon>
        <taxon>Sordariomycetes</taxon>
        <taxon>Hypocreomycetidae</taxon>
        <taxon>Hypocreales</taxon>
        <taxon>Ophiocordycipitaceae</taxon>
        <taxon>Ophiocordyceps</taxon>
    </lineage>
</organism>
<evidence type="ECO:0000256" key="2">
    <source>
        <dbReference type="SAM" id="SignalP"/>
    </source>
</evidence>
<evidence type="ECO:0000313" key="4">
    <source>
        <dbReference type="Proteomes" id="UP000226192"/>
    </source>
</evidence>
<dbReference type="EMBL" id="NJET01000010">
    <property type="protein sequence ID" value="PHH66197.1"/>
    <property type="molecule type" value="Genomic_DNA"/>
</dbReference>
<feature type="signal peptide" evidence="2">
    <location>
        <begin position="1"/>
        <end position="21"/>
    </location>
</feature>
<evidence type="ECO:0000256" key="1">
    <source>
        <dbReference type="SAM" id="MobiDB-lite"/>
    </source>
</evidence>